<name>A0AAF0FH02_9CAUD</name>
<organism evidence="2 3">
    <name type="scientific">Pseudomonas phage 20Sep416</name>
    <dbReference type="NCBI Taxonomy" id="3028488"/>
    <lineage>
        <taxon>Viruses</taxon>
        <taxon>Duplodnaviria</taxon>
        <taxon>Heunggongvirae</taxon>
        <taxon>Uroviricota</taxon>
        <taxon>Caudoviricetes</taxon>
        <taxon>Vandenendeviridae</taxon>
        <taxon>Skurskavirinae</taxon>
        <taxon>Pakpunavirus</taxon>
        <taxon>Pakpunavirus pv20Sep416</taxon>
    </lineage>
</organism>
<evidence type="ECO:0000313" key="2">
    <source>
        <dbReference type="EMBL" id="WFG37557.1"/>
    </source>
</evidence>
<keyword evidence="3" id="KW-1185">Reference proteome</keyword>
<reference evidence="2 3" key="1">
    <citation type="submission" date="2023-01" db="EMBL/GenBank/DDBJ databases">
        <authorList>
            <person name="Vainberg Slutskin I."/>
        </authorList>
    </citation>
    <scope>NUCLEOTIDE SEQUENCE [LARGE SCALE GENOMIC DNA]</scope>
</reference>
<evidence type="ECO:0000256" key="1">
    <source>
        <dbReference type="SAM" id="Phobius"/>
    </source>
</evidence>
<protein>
    <submittedName>
        <fullName evidence="2">Uncharacterized protein</fullName>
    </submittedName>
</protein>
<dbReference type="Proteomes" id="UP001216637">
    <property type="component" value="Segment"/>
</dbReference>
<gene>
    <name evidence="2" type="ORF">20Sep416_00062</name>
</gene>
<keyword evidence="1" id="KW-0812">Transmembrane</keyword>
<dbReference type="EMBL" id="OQ319936">
    <property type="protein sequence ID" value="WFG37557.1"/>
    <property type="molecule type" value="Genomic_DNA"/>
</dbReference>
<keyword evidence="1" id="KW-1133">Transmembrane helix</keyword>
<feature type="transmembrane region" description="Helical" evidence="1">
    <location>
        <begin position="21"/>
        <end position="41"/>
    </location>
</feature>
<proteinExistence type="predicted"/>
<sequence length="52" mass="6076">MGLFDRVNWTECYLYSFRCHAVIHVTSTLQVVYLVMLVLPLQSVTTLHVNYT</sequence>
<evidence type="ECO:0000313" key="3">
    <source>
        <dbReference type="Proteomes" id="UP001216637"/>
    </source>
</evidence>
<accession>A0AAF0FH02</accession>
<keyword evidence="1" id="KW-0472">Membrane</keyword>